<protein>
    <submittedName>
        <fullName evidence="1">DUF4242 domain-containing protein</fullName>
    </submittedName>
</protein>
<dbReference type="EMBL" id="QGGB01000007">
    <property type="protein sequence ID" value="PWN06315.1"/>
    <property type="molecule type" value="Genomic_DNA"/>
</dbReference>
<evidence type="ECO:0000313" key="2">
    <source>
        <dbReference type="Proteomes" id="UP000245533"/>
    </source>
</evidence>
<evidence type="ECO:0000313" key="1">
    <source>
        <dbReference type="EMBL" id="PWN06315.1"/>
    </source>
</evidence>
<accession>A0A316TTL3</accession>
<dbReference type="Pfam" id="PF14026">
    <property type="entry name" value="SCO4226-like"/>
    <property type="match status" value="1"/>
</dbReference>
<gene>
    <name evidence="1" type="ORF">DDZ15_10870</name>
</gene>
<name>A0A316TTL3_9BACT</name>
<dbReference type="InterPro" id="IPR025336">
    <property type="entry name" value="SCO4226-like"/>
</dbReference>
<proteinExistence type="predicted"/>
<keyword evidence="2" id="KW-1185">Reference proteome</keyword>
<sequence length="91" mass="10229">MPKYVIKRSIPGIGKMSDDEQRKVAEQSNRVLNSLGPDIQWLHSYVREEGTHCVYIAKNEEIIHKHAEISGASVLEITRVETIIDPTTAEG</sequence>
<reference evidence="1 2" key="1">
    <citation type="submission" date="2018-05" db="EMBL/GenBank/DDBJ databases">
        <title>Rhodohalobacter halophilus gen. nov., sp. nov., a moderately halophilic member of the family Balneolaceae.</title>
        <authorList>
            <person name="Liu Z.-W."/>
        </authorList>
    </citation>
    <scope>NUCLEOTIDE SEQUENCE [LARGE SCALE GENOMIC DNA]</scope>
    <source>
        <strain evidence="1 2">8A47</strain>
    </source>
</reference>
<dbReference type="AlphaFoldDB" id="A0A316TTL3"/>
<dbReference type="Proteomes" id="UP000245533">
    <property type="component" value="Unassembled WGS sequence"/>
</dbReference>
<dbReference type="OrthoDB" id="9800027at2"/>
<organism evidence="1 2">
    <name type="scientific">Rhodohalobacter mucosus</name>
    <dbReference type="NCBI Taxonomy" id="2079485"/>
    <lineage>
        <taxon>Bacteria</taxon>
        <taxon>Pseudomonadati</taxon>
        <taxon>Balneolota</taxon>
        <taxon>Balneolia</taxon>
        <taxon>Balneolales</taxon>
        <taxon>Balneolaceae</taxon>
        <taxon>Rhodohalobacter</taxon>
    </lineage>
</organism>
<dbReference type="RefSeq" id="WP_109647108.1">
    <property type="nucleotide sequence ID" value="NZ_QGGB01000007.1"/>
</dbReference>
<comment type="caution">
    <text evidence="1">The sequence shown here is derived from an EMBL/GenBank/DDBJ whole genome shotgun (WGS) entry which is preliminary data.</text>
</comment>